<feature type="region of interest" description="Disordered" evidence="8">
    <location>
        <begin position="676"/>
        <end position="794"/>
    </location>
</feature>
<keyword evidence="11" id="KW-1185">Reference proteome</keyword>
<gene>
    <name evidence="10" type="ORF">MKW98_021114</name>
</gene>
<feature type="compositionally biased region" description="Polar residues" evidence="8">
    <location>
        <begin position="1186"/>
        <end position="1197"/>
    </location>
</feature>
<feature type="compositionally biased region" description="Polar residues" evidence="8">
    <location>
        <begin position="939"/>
        <end position="953"/>
    </location>
</feature>
<feature type="region of interest" description="Disordered" evidence="8">
    <location>
        <begin position="635"/>
        <end position="656"/>
    </location>
</feature>
<evidence type="ECO:0000256" key="5">
    <source>
        <dbReference type="ARBA" id="ARBA00022833"/>
    </source>
</evidence>
<evidence type="ECO:0000256" key="7">
    <source>
        <dbReference type="PROSITE-ProRule" id="PRU00452"/>
    </source>
</evidence>
<protein>
    <recommendedName>
        <fullName evidence="9">SP-RING-type domain-containing protein</fullName>
    </recommendedName>
</protein>
<dbReference type="PANTHER" id="PTHR10782">
    <property type="entry name" value="ZINC FINGER MIZ DOMAIN-CONTAINING PROTEIN"/>
    <property type="match status" value="1"/>
</dbReference>
<dbReference type="Proteomes" id="UP001202328">
    <property type="component" value="Unassembled WGS sequence"/>
</dbReference>
<feature type="compositionally biased region" description="Polar residues" evidence="8">
    <location>
        <begin position="1033"/>
        <end position="1044"/>
    </location>
</feature>
<feature type="compositionally biased region" description="Polar residues" evidence="8">
    <location>
        <begin position="831"/>
        <end position="850"/>
    </location>
</feature>
<proteinExistence type="predicted"/>
<comment type="subcellular location">
    <subcellularLocation>
        <location evidence="1">Nucleus</location>
    </subcellularLocation>
</comment>
<evidence type="ECO:0000313" key="11">
    <source>
        <dbReference type="Proteomes" id="UP001202328"/>
    </source>
</evidence>
<reference evidence="10" key="1">
    <citation type="submission" date="2022-04" db="EMBL/GenBank/DDBJ databases">
        <title>A functionally conserved STORR gene fusion in Papaver species that diverged 16.8 million years ago.</title>
        <authorList>
            <person name="Catania T."/>
        </authorList>
    </citation>
    <scope>NUCLEOTIDE SEQUENCE</scope>
    <source>
        <strain evidence="10">S-188037</strain>
    </source>
</reference>
<dbReference type="PANTHER" id="PTHR10782:SF4">
    <property type="entry name" value="TONALLI, ISOFORM E"/>
    <property type="match status" value="1"/>
</dbReference>
<organism evidence="10 11">
    <name type="scientific">Papaver atlanticum</name>
    <dbReference type="NCBI Taxonomy" id="357466"/>
    <lineage>
        <taxon>Eukaryota</taxon>
        <taxon>Viridiplantae</taxon>
        <taxon>Streptophyta</taxon>
        <taxon>Embryophyta</taxon>
        <taxon>Tracheophyta</taxon>
        <taxon>Spermatophyta</taxon>
        <taxon>Magnoliopsida</taxon>
        <taxon>Ranunculales</taxon>
        <taxon>Papaveraceae</taxon>
        <taxon>Papaveroideae</taxon>
        <taxon>Papaver</taxon>
    </lineage>
</organism>
<evidence type="ECO:0000256" key="2">
    <source>
        <dbReference type="ARBA" id="ARBA00022473"/>
    </source>
</evidence>
<feature type="compositionally biased region" description="Polar residues" evidence="8">
    <location>
        <begin position="988"/>
        <end position="1009"/>
    </location>
</feature>
<feature type="compositionally biased region" description="Polar residues" evidence="8">
    <location>
        <begin position="893"/>
        <end position="908"/>
    </location>
</feature>
<dbReference type="InterPro" id="IPR013083">
    <property type="entry name" value="Znf_RING/FYVE/PHD"/>
</dbReference>
<dbReference type="GO" id="GO:0016925">
    <property type="term" value="P:protein sumoylation"/>
    <property type="evidence" value="ECO:0007669"/>
    <property type="project" value="TreeGrafter"/>
</dbReference>
<keyword evidence="4 7" id="KW-0863">Zinc-finger</keyword>
<dbReference type="Gene3D" id="3.30.40.10">
    <property type="entry name" value="Zinc/RING finger domain, C3HC4 (zinc finger)"/>
    <property type="match status" value="1"/>
</dbReference>
<feature type="region of interest" description="Disordered" evidence="8">
    <location>
        <begin position="1"/>
        <end position="24"/>
    </location>
</feature>
<feature type="compositionally biased region" description="Polar residues" evidence="8">
    <location>
        <begin position="1077"/>
        <end position="1086"/>
    </location>
</feature>
<dbReference type="Pfam" id="PF02891">
    <property type="entry name" value="zf-MIZ"/>
    <property type="match status" value="1"/>
</dbReference>
<feature type="compositionally biased region" description="Polar residues" evidence="8">
    <location>
        <begin position="1169"/>
        <end position="1179"/>
    </location>
</feature>
<dbReference type="GO" id="GO:0003700">
    <property type="term" value="F:DNA-binding transcription factor activity"/>
    <property type="evidence" value="ECO:0007669"/>
    <property type="project" value="InterPro"/>
</dbReference>
<feature type="compositionally biased region" description="Low complexity" evidence="8">
    <location>
        <begin position="1148"/>
        <end position="1157"/>
    </location>
</feature>
<feature type="domain" description="SP-RING-type" evidence="9">
    <location>
        <begin position="315"/>
        <end position="396"/>
    </location>
</feature>
<accession>A0AAD4XT02</accession>
<dbReference type="EMBL" id="JAJJMB010004025">
    <property type="protein sequence ID" value="KAI3944656.1"/>
    <property type="molecule type" value="Genomic_DNA"/>
</dbReference>
<dbReference type="GO" id="GO:0061665">
    <property type="term" value="F:SUMO ligase activity"/>
    <property type="evidence" value="ECO:0007669"/>
    <property type="project" value="TreeGrafter"/>
</dbReference>
<dbReference type="GO" id="GO:0008270">
    <property type="term" value="F:zinc ion binding"/>
    <property type="evidence" value="ECO:0007669"/>
    <property type="project" value="UniProtKB-KW"/>
</dbReference>
<feature type="region of interest" description="Disordered" evidence="8">
    <location>
        <begin position="882"/>
        <end position="1197"/>
    </location>
</feature>
<evidence type="ECO:0000256" key="6">
    <source>
        <dbReference type="ARBA" id="ARBA00023242"/>
    </source>
</evidence>
<feature type="compositionally biased region" description="Low complexity" evidence="8">
    <location>
        <begin position="715"/>
        <end position="739"/>
    </location>
</feature>
<feature type="compositionally biased region" description="Low complexity" evidence="8">
    <location>
        <begin position="1053"/>
        <end position="1065"/>
    </location>
</feature>
<keyword evidence="3" id="KW-0479">Metal-binding</keyword>
<evidence type="ECO:0000256" key="3">
    <source>
        <dbReference type="ARBA" id="ARBA00022723"/>
    </source>
</evidence>
<comment type="caution">
    <text evidence="10">The sequence shown here is derived from an EMBL/GenBank/DDBJ whole genome shotgun (WGS) entry which is preliminary data.</text>
</comment>
<evidence type="ECO:0000256" key="8">
    <source>
        <dbReference type="SAM" id="MobiDB-lite"/>
    </source>
</evidence>
<dbReference type="GO" id="GO:0005634">
    <property type="term" value="C:nucleus"/>
    <property type="evidence" value="ECO:0007669"/>
    <property type="project" value="UniProtKB-SubCell"/>
</dbReference>
<dbReference type="InterPro" id="IPR001827">
    <property type="entry name" value="Homeobox_Antennapedia_CS"/>
</dbReference>
<dbReference type="AlphaFoldDB" id="A0AAD4XT02"/>
<dbReference type="GO" id="GO:0003677">
    <property type="term" value="F:DNA binding"/>
    <property type="evidence" value="ECO:0007669"/>
    <property type="project" value="InterPro"/>
</dbReference>
<dbReference type="GO" id="GO:0000785">
    <property type="term" value="C:chromatin"/>
    <property type="evidence" value="ECO:0007669"/>
    <property type="project" value="TreeGrafter"/>
</dbReference>
<name>A0AAD4XT02_9MAGN</name>
<dbReference type="CDD" id="cd16650">
    <property type="entry name" value="SP-RING_PIAS-like"/>
    <property type="match status" value="1"/>
</dbReference>
<evidence type="ECO:0000313" key="10">
    <source>
        <dbReference type="EMBL" id="KAI3944656.1"/>
    </source>
</evidence>
<evidence type="ECO:0000256" key="4">
    <source>
        <dbReference type="ARBA" id="ARBA00022771"/>
    </source>
</evidence>
<feature type="compositionally biased region" description="Polar residues" evidence="8">
    <location>
        <begin position="761"/>
        <end position="774"/>
    </location>
</feature>
<dbReference type="InterPro" id="IPR004181">
    <property type="entry name" value="Znf_MIZ"/>
</dbReference>
<feature type="compositionally biased region" description="Polar residues" evidence="8">
    <location>
        <begin position="919"/>
        <end position="928"/>
    </location>
</feature>
<keyword evidence="2" id="KW-0217">Developmental protein</keyword>
<keyword evidence="6" id="KW-0539">Nucleus</keyword>
<dbReference type="PROSITE" id="PS51044">
    <property type="entry name" value="ZF_SP_RING"/>
    <property type="match status" value="1"/>
</dbReference>
<keyword evidence="5" id="KW-0862">Zinc</keyword>
<feature type="compositionally biased region" description="Low complexity" evidence="8">
    <location>
        <begin position="1010"/>
        <end position="1019"/>
    </location>
</feature>
<feature type="compositionally biased region" description="Polar residues" evidence="8">
    <location>
        <begin position="641"/>
        <end position="656"/>
    </location>
</feature>
<sequence>MVAATPPQRPPMRSIHGVSNGGGGGGGNPTFDPGYVIPASFMNSFRVTSVAERLAKLVRSGPRFDHRQFFNLCVTLARGIDYAVANNEIPARAHELPALFRQVYQHKNEMLLQAAIMMVMISVKSACKSGWFLANDVDMLLSRTNELGMSFCNPADVVTQPDNPPPVVSKILDRFYPWMKMSHIFAYLEVKPGFGAYLLDFHVMKNKATAREKIRLFVAQTDNIDTSSCLITPQRANFLLNGKGIERRINSSMDNGPQFPTNLTTMVKFGTNLLQAVGHFNGNYVIVIAFTSEVSALGLPNLQHYPCSLSSADDLDSEIIEGASRISLNCPISFRRLTTPVKGQLCKHHQCFDYGNYIKINSRRPSWRCPQCNQSVRFTDLRIDQRMVEVLKEVGDSVADVMISADGSWQPIRETEDSLNKQDKTLGNEQDESNQCAPVRFSAYTADVVDLTMEGIYENNVMDICETQDVKPSQDSTHGNAEMEFDITGIQNEDSFWSGVQFSNFSASNEPVAPNTRFNPPVVEPMSDPSSTDNMLTPVLTDAVTPTHNRDLGDVHWTRPTNSLMRNYSVPDDLLLQRPGSSEYGDLTISGESGRNARHITRTPVAIQALPAQPLVPVSHQRARPSLEYPMLSGSEFGGATETQQQQFPRSNNDVNFTSEMLSQPYPRFRSMTQYQGARPNFPSQPPPVQQIVGLGSPSRVPGVPGSYRNYVRTSPNQPSPSLQHSQPSPVVQHSQPSPGTRVPQMASPPIMTRAPPHLSHMQNRQGGSHSNVASPPGGQHSRMMSQQPAQGARSLPVVPVELQPRRGSSSLMVGDGHRALIGEQRGGNVESGNPTYPRVNNSSEVTPEQNWRPAGRMRGSLSGRAFSDALSQNIILPSQVTSPSAIRDPSLNLFSTPSSSGGPSQRPLSMFSPVNIVSPPSVTTGSSRLPLAMPPPANTVSTPSASGNSSQLPLAMPPPVNTVLTPSTTGGSSQRPPVMPPPEYTISIPSANSGSSQHHLGMPQVNTISTATASGGSSQRLSAMPPPANAVLTPSSDGGSSQHHLAMPPPTSTISTPSSSGGSSQHHLAMPPPASTVLTPSSDGGSFQHHLAMPPPAGTVSTPISDGGSVQHHLAMPPPASTISTPSSNGGSSENHWEMPPPVNTISTPSDSSGSSQLPLAMPPPVNMISTPSASDGSSHLPLHTLNSSDNHTQTLPDQTVQLDVDELH</sequence>
<evidence type="ECO:0000259" key="9">
    <source>
        <dbReference type="PROSITE" id="PS51044"/>
    </source>
</evidence>
<feature type="region of interest" description="Disordered" evidence="8">
    <location>
        <begin position="824"/>
        <end position="855"/>
    </location>
</feature>
<feature type="compositionally biased region" description="Polar residues" evidence="8">
    <location>
        <begin position="963"/>
        <end position="976"/>
    </location>
</feature>
<dbReference type="PROSITE" id="PS00032">
    <property type="entry name" value="ANTENNAPEDIA"/>
    <property type="match status" value="1"/>
</dbReference>
<evidence type="ECO:0000256" key="1">
    <source>
        <dbReference type="ARBA" id="ARBA00004123"/>
    </source>
</evidence>